<feature type="compositionally biased region" description="Low complexity" evidence="1">
    <location>
        <begin position="22"/>
        <end position="33"/>
    </location>
</feature>
<dbReference type="RefSeq" id="WP_204720069.1">
    <property type="nucleotide sequence ID" value="NZ_JACSNR010000003.1"/>
</dbReference>
<keyword evidence="4" id="KW-1185">Reference proteome</keyword>
<evidence type="ECO:0000256" key="1">
    <source>
        <dbReference type="SAM" id="MobiDB-lite"/>
    </source>
</evidence>
<proteinExistence type="predicted"/>
<name>A0ABS2GK99_9FIRM</name>
<organism evidence="3 4">
    <name type="scientific">Hydrogenoanaerobacterium saccharovorans</name>
    <dbReference type="NCBI Taxonomy" id="474960"/>
    <lineage>
        <taxon>Bacteria</taxon>
        <taxon>Bacillati</taxon>
        <taxon>Bacillota</taxon>
        <taxon>Clostridia</taxon>
        <taxon>Eubacteriales</taxon>
        <taxon>Oscillospiraceae</taxon>
        <taxon>Hydrogenoanaerobacterium</taxon>
    </lineage>
</organism>
<keyword evidence="2" id="KW-0812">Transmembrane</keyword>
<feature type="region of interest" description="Disordered" evidence="1">
    <location>
        <begin position="1"/>
        <end position="120"/>
    </location>
</feature>
<reference evidence="3 4" key="1">
    <citation type="journal article" date="2021" name="Sci. Rep.">
        <title>The distribution of antibiotic resistance genes in chicken gut microbiota commensals.</title>
        <authorList>
            <person name="Juricova H."/>
            <person name="Matiasovicova J."/>
            <person name="Kubasova T."/>
            <person name="Cejkova D."/>
            <person name="Rychlik I."/>
        </authorList>
    </citation>
    <scope>NUCLEOTIDE SEQUENCE [LARGE SCALE GENOMIC DNA]</scope>
    <source>
        <strain evidence="3 4">An564</strain>
    </source>
</reference>
<evidence type="ECO:0008006" key="5">
    <source>
        <dbReference type="Google" id="ProtNLM"/>
    </source>
</evidence>
<accession>A0ABS2GK99</accession>
<feature type="transmembrane region" description="Helical" evidence="2">
    <location>
        <begin position="165"/>
        <end position="187"/>
    </location>
</feature>
<dbReference type="Proteomes" id="UP000724149">
    <property type="component" value="Unassembled WGS sequence"/>
</dbReference>
<comment type="caution">
    <text evidence="3">The sequence shown here is derived from an EMBL/GenBank/DDBJ whole genome shotgun (WGS) entry which is preliminary data.</text>
</comment>
<gene>
    <name evidence="3" type="ORF">H9X81_04165</name>
</gene>
<feature type="compositionally biased region" description="Low complexity" evidence="1">
    <location>
        <begin position="42"/>
        <end position="110"/>
    </location>
</feature>
<evidence type="ECO:0000313" key="3">
    <source>
        <dbReference type="EMBL" id="MBM6922887.1"/>
    </source>
</evidence>
<feature type="compositionally biased region" description="Acidic residues" evidence="1">
    <location>
        <begin position="111"/>
        <end position="120"/>
    </location>
</feature>
<protein>
    <recommendedName>
        <fullName evidence="5">YcxB-like protein</fullName>
    </recommendedName>
</protein>
<evidence type="ECO:0000313" key="4">
    <source>
        <dbReference type="Proteomes" id="UP000724149"/>
    </source>
</evidence>
<dbReference type="EMBL" id="JACSNR010000003">
    <property type="protein sequence ID" value="MBM6922887.1"/>
    <property type="molecule type" value="Genomic_DNA"/>
</dbReference>
<keyword evidence="2" id="KW-0472">Membrane</keyword>
<evidence type="ECO:0000256" key="2">
    <source>
        <dbReference type="SAM" id="Phobius"/>
    </source>
</evidence>
<feature type="transmembrane region" description="Helical" evidence="2">
    <location>
        <begin position="193"/>
        <end position="212"/>
    </location>
</feature>
<keyword evidence="2" id="KW-1133">Transmembrane helix</keyword>
<sequence length="311" mass="33340">MEEKTPVGSNAPIEESTEKKTSPAGSSSASPAPIEGTSDVVDTASTDASTKSADAGAESAPAAPAAGDSASPASIAETADVVDSASADAGAKSAGAEETASADEASAAEAVPDEEEDENAQWEAYEREQAEIEESRRKPGKYRWVMKQDDMREAMLALEKAKGRYRMYTIAAYVMCVFALVPAADFILTRSVFSMIAAFAAVALGFWIHGITSRAARGAMKQMNPRGIKFSIEAKKHGLQVSDMVNKASLMPYSFFKAAYETEDYLSLVTVKNSALHIKRDEGSASYRALREKLQQELGEHFVSKKIQKNK</sequence>